<evidence type="ECO:0000313" key="9">
    <source>
        <dbReference type="EMBL" id="RNG17977.1"/>
    </source>
</evidence>
<dbReference type="Pfam" id="PF02687">
    <property type="entry name" value="FtsX"/>
    <property type="match status" value="2"/>
</dbReference>
<dbReference type="PANTHER" id="PTHR30287:SF1">
    <property type="entry name" value="INNER MEMBRANE PROTEIN"/>
    <property type="match status" value="1"/>
</dbReference>
<comment type="caution">
    <text evidence="9">The sequence shown here is derived from an EMBL/GenBank/DDBJ whole genome shotgun (WGS) entry which is preliminary data.</text>
</comment>
<evidence type="ECO:0000256" key="1">
    <source>
        <dbReference type="ARBA" id="ARBA00004651"/>
    </source>
</evidence>
<evidence type="ECO:0000256" key="5">
    <source>
        <dbReference type="ARBA" id="ARBA00023136"/>
    </source>
</evidence>
<evidence type="ECO:0000256" key="6">
    <source>
        <dbReference type="SAM" id="MobiDB-lite"/>
    </source>
</evidence>
<feature type="transmembrane region" description="Helical" evidence="7">
    <location>
        <begin position="719"/>
        <end position="739"/>
    </location>
</feature>
<evidence type="ECO:0000256" key="3">
    <source>
        <dbReference type="ARBA" id="ARBA00022692"/>
    </source>
</evidence>
<dbReference type="EMBL" id="RIBZ01000322">
    <property type="protein sequence ID" value="RNG17977.1"/>
    <property type="molecule type" value="Genomic_DNA"/>
</dbReference>
<name>A0A3M8VLV1_9ACTN</name>
<feature type="transmembrane region" description="Helical" evidence="7">
    <location>
        <begin position="773"/>
        <end position="798"/>
    </location>
</feature>
<feature type="transmembrane region" description="Helical" evidence="7">
    <location>
        <begin position="435"/>
        <end position="465"/>
    </location>
</feature>
<feature type="domain" description="ABC3 transporter permease C-terminal" evidence="8">
    <location>
        <begin position="725"/>
        <end position="839"/>
    </location>
</feature>
<keyword evidence="3 7" id="KW-0812">Transmembrane</keyword>
<keyword evidence="4 7" id="KW-1133">Transmembrane helix</keyword>
<keyword evidence="5 7" id="KW-0472">Membrane</keyword>
<organism evidence="9 10">
    <name type="scientific">Streptomyces botrytidirepellens</name>
    <dbReference type="NCBI Taxonomy" id="2486417"/>
    <lineage>
        <taxon>Bacteria</taxon>
        <taxon>Bacillati</taxon>
        <taxon>Actinomycetota</taxon>
        <taxon>Actinomycetes</taxon>
        <taxon>Kitasatosporales</taxon>
        <taxon>Streptomycetaceae</taxon>
        <taxon>Streptomyces</taxon>
    </lineage>
</organism>
<dbReference type="Proteomes" id="UP000275401">
    <property type="component" value="Unassembled WGS sequence"/>
</dbReference>
<feature type="transmembrane region" description="Helical" evidence="7">
    <location>
        <begin position="270"/>
        <end position="292"/>
    </location>
</feature>
<proteinExistence type="predicted"/>
<protein>
    <submittedName>
        <fullName evidence="9">ABC transporter permease</fullName>
    </submittedName>
</protein>
<dbReference type="GO" id="GO:0005886">
    <property type="term" value="C:plasma membrane"/>
    <property type="evidence" value="ECO:0007669"/>
    <property type="project" value="UniProtKB-SubCell"/>
</dbReference>
<dbReference type="RefSeq" id="WP_123104292.1">
    <property type="nucleotide sequence ID" value="NZ_RIBZ01000322.1"/>
</dbReference>
<feature type="region of interest" description="Disordered" evidence="6">
    <location>
        <begin position="113"/>
        <end position="146"/>
    </location>
</feature>
<comment type="subcellular location">
    <subcellularLocation>
        <location evidence="1">Cell membrane</location>
        <topology evidence="1">Multi-pass membrane protein</topology>
    </subcellularLocation>
</comment>
<gene>
    <name evidence="9" type="ORF">EEJ42_28305</name>
</gene>
<feature type="transmembrane region" description="Helical" evidence="7">
    <location>
        <begin position="313"/>
        <end position="336"/>
    </location>
</feature>
<dbReference type="InterPro" id="IPR003838">
    <property type="entry name" value="ABC3_permease_C"/>
</dbReference>
<dbReference type="InterPro" id="IPR038766">
    <property type="entry name" value="Membrane_comp_ABC_pdt"/>
</dbReference>
<dbReference type="AlphaFoldDB" id="A0A3M8VLV1"/>
<keyword evidence="10" id="KW-1185">Reference proteome</keyword>
<feature type="transmembrane region" description="Helical" evidence="7">
    <location>
        <begin position="810"/>
        <end position="827"/>
    </location>
</feature>
<sequence>MLYLAWHMMRRRIAALLAVTCATLGGAAMVTGIGVLAESGWRSHAPVMRLAVADVVVSGSQTFHPAGDLPIALPERARVPGDVVGRVAELPGVAEAVGDRSFPAAVITRDGEAVPADDPGVTGHGWSSTTLLPRPRVDGTPPAGPQDVALDRRTAAAAGARPGDRVTVAAAGRSARYRVSAVVDASGSGLWFADATAARLTGHGPRPASDSVDLIAVRAEPGAADSVATEVRRALRDSGLTVSTGAARGDAEAPGTTAARSLLPMLAGSLAGVTLLVVGFIVAGALSVSIAAQRRELALMRAVGATPRQIRKLAGAQAAIIAVGAAVPGAALGYPLAERFRQLLVSNGMLPDALPLTVSLLPAVAAVLLLVAVVWVAARCAAWRTSRRPATEAVAESRSEPRTPSKARAQAGLALIVAGTGASITPLLARSQAGAAATAVSGLIAAIGLALAGPALVGGVGRLLARKLPAKVSAPTWLAVANSHGYALRSAAAISTLAMAVVFTLTYTLTQTTVMAATSGDLRDATRAQLGLTAPGLGGVPGDVLPALRDTPGVRAAAPVTSTTVLWPYRMLGEPEIESSSALVLTPEARGVLDLDVRDGSLAGLTGATVAVSTDAAGSRGAPVGGEVELVLGDGARVTARVVATYARGLGFGPVVLSRDLAAGHTTAGLDQSVLIRTDGTGEARHRVAALAADRPGLALDDDRSGPRPGGVGGIAPELWINVAVLAVLLGYLLLGIANKLIATTTQRRTELAALRLIGATPRQIRAMMRREAALISGLALTTGLALSVVPLVLLSAGFLHRPWPAGPPWLAPVVAVVVAGIAFLTVELPTRQALRVPPAHALARA</sequence>
<evidence type="ECO:0000256" key="2">
    <source>
        <dbReference type="ARBA" id="ARBA00022475"/>
    </source>
</evidence>
<keyword evidence="2" id="KW-1003">Cell membrane</keyword>
<accession>A0A3M8VLV1</accession>
<reference evidence="9 10" key="1">
    <citation type="submission" date="2018-11" db="EMBL/GenBank/DDBJ databases">
        <title>The Potential of Streptomyces as Biocontrol Agents against the Tomato grey mould, Botrytis cinerea (Gray mold) Frontiers in Microbiology.</title>
        <authorList>
            <person name="Li D."/>
        </authorList>
    </citation>
    <scope>NUCLEOTIDE SEQUENCE [LARGE SCALE GENOMIC DNA]</scope>
    <source>
        <strain evidence="9 10">NEAU-LD23</strain>
    </source>
</reference>
<evidence type="ECO:0000313" key="10">
    <source>
        <dbReference type="Proteomes" id="UP000275401"/>
    </source>
</evidence>
<feature type="transmembrane region" description="Helical" evidence="7">
    <location>
        <begin position="411"/>
        <end position="429"/>
    </location>
</feature>
<dbReference type="PANTHER" id="PTHR30287">
    <property type="entry name" value="MEMBRANE COMPONENT OF PREDICTED ABC SUPERFAMILY METABOLITE UPTAKE TRANSPORTER"/>
    <property type="match status" value="1"/>
</dbReference>
<feature type="transmembrane region" description="Helical" evidence="7">
    <location>
        <begin position="486"/>
        <end position="509"/>
    </location>
</feature>
<evidence type="ECO:0000256" key="4">
    <source>
        <dbReference type="ARBA" id="ARBA00022989"/>
    </source>
</evidence>
<feature type="domain" description="ABC3 transporter permease C-terminal" evidence="8">
    <location>
        <begin position="270"/>
        <end position="389"/>
    </location>
</feature>
<feature type="transmembrane region" description="Helical" evidence="7">
    <location>
        <begin position="356"/>
        <end position="378"/>
    </location>
</feature>
<evidence type="ECO:0000259" key="8">
    <source>
        <dbReference type="Pfam" id="PF02687"/>
    </source>
</evidence>
<evidence type="ECO:0000256" key="7">
    <source>
        <dbReference type="SAM" id="Phobius"/>
    </source>
</evidence>